<accession>I4AP55</accession>
<reference evidence="3" key="1">
    <citation type="submission" date="2012-06" db="EMBL/GenBank/DDBJ databases">
        <title>The complete genome of Flexibacter litoralis DSM 6794.</title>
        <authorList>
            <person name="Lucas S."/>
            <person name="Copeland A."/>
            <person name="Lapidus A."/>
            <person name="Glavina del Rio T."/>
            <person name="Dalin E."/>
            <person name="Tice H."/>
            <person name="Bruce D."/>
            <person name="Goodwin L."/>
            <person name="Pitluck S."/>
            <person name="Peters L."/>
            <person name="Ovchinnikova G."/>
            <person name="Lu M."/>
            <person name="Kyrpides N."/>
            <person name="Mavromatis K."/>
            <person name="Ivanova N."/>
            <person name="Brettin T."/>
            <person name="Detter J.C."/>
            <person name="Han C."/>
            <person name="Larimer F."/>
            <person name="Land M."/>
            <person name="Hauser L."/>
            <person name="Markowitz V."/>
            <person name="Cheng J.-F."/>
            <person name="Hugenholtz P."/>
            <person name="Woyke T."/>
            <person name="Wu D."/>
            <person name="Spring S."/>
            <person name="Lang E."/>
            <person name="Kopitz M."/>
            <person name="Brambilla E."/>
            <person name="Klenk H.-P."/>
            <person name="Eisen J.A."/>
        </authorList>
    </citation>
    <scope>NUCLEOTIDE SEQUENCE [LARGE SCALE GENOMIC DNA]</scope>
    <source>
        <strain evidence="3">ATCC 23117 / DSM 6794 / NBRC 15988 / NCIMB 1366 / Sio-4</strain>
    </source>
</reference>
<dbReference type="EMBL" id="CP003345">
    <property type="protein sequence ID" value="AFM05740.1"/>
    <property type="molecule type" value="Genomic_DNA"/>
</dbReference>
<evidence type="ECO:0008006" key="4">
    <source>
        <dbReference type="Google" id="ProtNLM"/>
    </source>
</evidence>
<keyword evidence="3" id="KW-1185">Reference proteome</keyword>
<dbReference type="OrthoDB" id="826619at2"/>
<dbReference type="Gene3D" id="2.60.40.10">
    <property type="entry name" value="Immunoglobulins"/>
    <property type="match status" value="2"/>
</dbReference>
<dbReference type="RefSeq" id="WP_014799166.1">
    <property type="nucleotide sequence ID" value="NC_018018.1"/>
</dbReference>
<dbReference type="Pfam" id="PF07610">
    <property type="entry name" value="DUF1573"/>
    <property type="match status" value="2"/>
</dbReference>
<feature type="signal peptide" evidence="1">
    <location>
        <begin position="1"/>
        <end position="24"/>
    </location>
</feature>
<proteinExistence type="predicted"/>
<dbReference type="PATRIC" id="fig|880071.3.peg.3424"/>
<keyword evidence="1" id="KW-0732">Signal</keyword>
<dbReference type="PANTHER" id="PTHR37833">
    <property type="entry name" value="LIPOPROTEIN-RELATED"/>
    <property type="match status" value="1"/>
</dbReference>
<sequence length="246" mass="26547" precursor="true">MKITKYSFAFSFCLFLFLSAGAMAQGVFQFEVESFDFSTVEEGDKAEKTFTFKNTGNQPIILSNVRASCGCTTPNWTREPVMPGQTGKIDVSYNSAGRPGAFNKTITITSNATEATKVLTIRGNVVSDPANDPKMTVTRSTVALGKIKKGEAVTYKISFKNDGKKQLQIHNLTSKCNCVKLAGRATANAGETKELEIVITPTQTGAFEDDIVIYTNSRSQGTTTIKLTGTVVEGSSSVLRNENSGF</sequence>
<dbReference type="HOGENOM" id="CLU_097110_0_0_10"/>
<organism evidence="2 3">
    <name type="scientific">Bernardetia litoralis (strain ATCC 23117 / DSM 6794 / NBRC 15988 / NCIMB 1366 / Fx l1 / Sio-4)</name>
    <name type="common">Flexibacter litoralis</name>
    <dbReference type="NCBI Taxonomy" id="880071"/>
    <lineage>
        <taxon>Bacteria</taxon>
        <taxon>Pseudomonadati</taxon>
        <taxon>Bacteroidota</taxon>
        <taxon>Cytophagia</taxon>
        <taxon>Cytophagales</taxon>
        <taxon>Bernardetiaceae</taxon>
        <taxon>Bernardetia</taxon>
    </lineage>
</organism>
<dbReference type="InterPro" id="IPR013783">
    <property type="entry name" value="Ig-like_fold"/>
</dbReference>
<feature type="chain" id="PRO_5003686144" description="DUF1573 domain-containing protein" evidence="1">
    <location>
        <begin position="25"/>
        <end position="246"/>
    </location>
</feature>
<evidence type="ECO:0000313" key="2">
    <source>
        <dbReference type="EMBL" id="AFM05740.1"/>
    </source>
</evidence>
<dbReference type="eggNOG" id="COG2885">
    <property type="taxonomic scope" value="Bacteria"/>
</dbReference>
<dbReference type="KEGG" id="fli:Fleli_3420"/>
<evidence type="ECO:0000313" key="3">
    <source>
        <dbReference type="Proteomes" id="UP000006054"/>
    </source>
</evidence>
<evidence type="ECO:0000256" key="1">
    <source>
        <dbReference type="SAM" id="SignalP"/>
    </source>
</evidence>
<protein>
    <recommendedName>
        <fullName evidence="4">DUF1573 domain-containing protein</fullName>
    </recommendedName>
</protein>
<gene>
    <name evidence="2" type="ordered locus">Fleli_3420</name>
</gene>
<dbReference type="PANTHER" id="PTHR37833:SF1">
    <property type="entry name" value="SIGNAL PEPTIDE PROTEIN"/>
    <property type="match status" value="1"/>
</dbReference>
<dbReference type="InterPro" id="IPR011467">
    <property type="entry name" value="DUF1573"/>
</dbReference>
<dbReference type="Proteomes" id="UP000006054">
    <property type="component" value="Chromosome"/>
</dbReference>
<name>I4AP55_BERLS</name>
<dbReference type="AlphaFoldDB" id="I4AP55"/>
<dbReference type="STRING" id="880071.Fleli_3420"/>
<dbReference type="NCBIfam" id="NF012200">
    <property type="entry name" value="choice_anch_D"/>
    <property type="match status" value="2"/>
</dbReference>